<dbReference type="InterPro" id="IPR004099">
    <property type="entry name" value="Pyr_nucl-diS_OxRdtase_dimer"/>
</dbReference>
<dbReference type="PRINTS" id="PR00368">
    <property type="entry name" value="FADPNR"/>
</dbReference>
<dbReference type="PANTHER" id="PTHR43014:SF4">
    <property type="entry name" value="PYRIDINE NUCLEOTIDE-DISULFIDE OXIDOREDUCTASE RCLA-RELATED"/>
    <property type="match status" value="1"/>
</dbReference>
<feature type="disulfide bond" description="Redox-active" evidence="6">
    <location>
        <begin position="41"/>
        <end position="46"/>
    </location>
</feature>
<feature type="binding site" evidence="5">
    <location>
        <begin position="174"/>
        <end position="181"/>
    </location>
    <ligand>
        <name>NAD(+)</name>
        <dbReference type="ChEBI" id="CHEBI:57540"/>
    </ligand>
</feature>
<dbReference type="PRINTS" id="PR00411">
    <property type="entry name" value="PNDRDTASEI"/>
</dbReference>
<dbReference type="RefSeq" id="WP_111440235.1">
    <property type="nucleotide sequence ID" value="NZ_QKZI01000007.1"/>
</dbReference>
<dbReference type="Proteomes" id="UP000248646">
    <property type="component" value="Unassembled WGS sequence"/>
</dbReference>
<dbReference type="AlphaFoldDB" id="A0A2W7MJ25"/>
<feature type="domain" description="Pyridine nucleotide-disulphide oxidoreductase dimerisation" evidence="7">
    <location>
        <begin position="329"/>
        <end position="435"/>
    </location>
</feature>
<keyword evidence="10" id="KW-1185">Reference proteome</keyword>
<dbReference type="InterPro" id="IPR001100">
    <property type="entry name" value="Pyr_nuc-diS_OxRdtase"/>
</dbReference>
<dbReference type="InterPro" id="IPR036188">
    <property type="entry name" value="FAD/NAD-bd_sf"/>
</dbReference>
<evidence type="ECO:0000313" key="9">
    <source>
        <dbReference type="EMBL" id="PZX03069.1"/>
    </source>
</evidence>
<dbReference type="SUPFAM" id="SSF51905">
    <property type="entry name" value="FAD/NAD(P)-binding domain"/>
    <property type="match status" value="1"/>
</dbReference>
<keyword evidence="2" id="KW-0285">Flavoprotein</keyword>
<evidence type="ECO:0000259" key="7">
    <source>
        <dbReference type="Pfam" id="PF02852"/>
    </source>
</evidence>
<reference evidence="9 10" key="1">
    <citation type="submission" date="2018-06" db="EMBL/GenBank/DDBJ databases">
        <title>Genomic Encyclopedia of Type Strains, Phase IV (KMG-IV): sequencing the most valuable type-strain genomes for metagenomic binning, comparative biology and taxonomic classification.</title>
        <authorList>
            <person name="Goeker M."/>
        </authorList>
    </citation>
    <scope>NUCLEOTIDE SEQUENCE [LARGE SCALE GENOMIC DNA]</scope>
    <source>
        <strain evidence="9 10">DSM 5</strain>
    </source>
</reference>
<evidence type="ECO:0000256" key="3">
    <source>
        <dbReference type="ARBA" id="ARBA00022827"/>
    </source>
</evidence>
<dbReference type="PIRSF" id="PIRSF000350">
    <property type="entry name" value="Mercury_reductase_MerA"/>
    <property type="match status" value="1"/>
</dbReference>
<feature type="binding site" evidence="5">
    <location>
        <position position="50"/>
    </location>
    <ligand>
        <name>FAD</name>
        <dbReference type="ChEBI" id="CHEBI:57692"/>
    </ligand>
</feature>
<sequence>MEQFDLAVIGAGAGGYAAAVHAAKSGMKVALVERDRVGGACYNNGCVPSKIMLEHSKLLQEFRRAQEWGIEADEIRVNFPKLMKRKDSVVDELLYNMEGYIRESDIMFYRGEANVSKDLTVTVTNRAFKARDIILATGSKPFVPTFKGLETTTYLTTDTFFDLTELPKQLTIVGGGVIAVELAFSLAALGTKVTMLNHSKDILQTEEPEARPLIRKKMKQLGIDLVLDFDFDYFDGNQIHTSKGIFTYENLLFATGRRPNVEIAKSLGLEFDGRLIGVTGHCETSLPHVYAIGDLVGGFQLAHAASAEGKHVVDTLLGKNPDVIDQMLIPRCVYSQPEIATFGLLDYQVGEDHTIVTLPLDTNPKALIEGNRTGFVKLIASTVDASIIGACVVSDGATEILNSILATKVTGGTAEQLTHVIFPHPTVSEHIGEAASAVFNRAASALEGREIVMR</sequence>
<evidence type="ECO:0000256" key="6">
    <source>
        <dbReference type="PIRSR" id="PIRSR000350-4"/>
    </source>
</evidence>
<dbReference type="PANTHER" id="PTHR43014">
    <property type="entry name" value="MERCURIC REDUCTASE"/>
    <property type="match status" value="1"/>
</dbReference>
<evidence type="ECO:0000259" key="8">
    <source>
        <dbReference type="Pfam" id="PF07992"/>
    </source>
</evidence>
<keyword evidence="5" id="KW-0547">Nucleotide-binding</keyword>
<proteinExistence type="inferred from homology"/>
<comment type="cofactor">
    <cofactor evidence="5">
        <name>FAD</name>
        <dbReference type="ChEBI" id="CHEBI:57692"/>
    </cofactor>
    <text evidence="5">Binds 1 FAD per subunit.</text>
</comment>
<evidence type="ECO:0000256" key="4">
    <source>
        <dbReference type="PIRSR" id="PIRSR000350-2"/>
    </source>
</evidence>
<evidence type="ECO:0000256" key="5">
    <source>
        <dbReference type="PIRSR" id="PIRSR000350-3"/>
    </source>
</evidence>
<dbReference type="InterPro" id="IPR023753">
    <property type="entry name" value="FAD/NAD-binding_dom"/>
</dbReference>
<accession>A0A2W7MJ25</accession>
<comment type="similarity">
    <text evidence="1">Belongs to the class-I pyridine nucleotide-disulfide oxidoreductase family.</text>
</comment>
<dbReference type="Gene3D" id="3.30.390.30">
    <property type="match status" value="1"/>
</dbReference>
<dbReference type="InterPro" id="IPR016156">
    <property type="entry name" value="FAD/NAD-linked_Rdtase_dimer_sf"/>
</dbReference>
<comment type="caution">
    <text evidence="9">The sequence shown here is derived from an EMBL/GenBank/DDBJ whole genome shotgun (WGS) entry which is preliminary data.</text>
</comment>
<protein>
    <submittedName>
        <fullName evidence="9">Dihydrolipoamide dehydrogenase</fullName>
    </submittedName>
</protein>
<dbReference type="EMBL" id="QKZI01000007">
    <property type="protein sequence ID" value="PZX03069.1"/>
    <property type="molecule type" value="Genomic_DNA"/>
</dbReference>
<dbReference type="GO" id="GO:0003955">
    <property type="term" value="F:NAD(P)H dehydrogenase (quinone) activity"/>
    <property type="evidence" value="ECO:0007669"/>
    <property type="project" value="TreeGrafter"/>
</dbReference>
<evidence type="ECO:0000256" key="1">
    <source>
        <dbReference type="ARBA" id="ARBA00007532"/>
    </source>
</evidence>
<organism evidence="9 10">
    <name type="scientific">Psychrobacillus insolitus</name>
    <dbReference type="NCBI Taxonomy" id="1461"/>
    <lineage>
        <taxon>Bacteria</taxon>
        <taxon>Bacillati</taxon>
        <taxon>Bacillota</taxon>
        <taxon>Bacilli</taxon>
        <taxon>Bacillales</taxon>
        <taxon>Bacillaceae</taxon>
        <taxon>Psychrobacillus</taxon>
    </lineage>
</organism>
<dbReference type="SUPFAM" id="SSF55424">
    <property type="entry name" value="FAD/NAD-linked reductases, dimerisation (C-terminal) domain"/>
    <property type="match status" value="1"/>
</dbReference>
<feature type="domain" description="FAD/NAD(P)-binding" evidence="8">
    <location>
        <begin position="4"/>
        <end position="309"/>
    </location>
</feature>
<feature type="binding site" evidence="5">
    <location>
        <position position="294"/>
    </location>
    <ligand>
        <name>FAD</name>
        <dbReference type="ChEBI" id="CHEBI:57692"/>
    </ligand>
</feature>
<dbReference type="Pfam" id="PF02852">
    <property type="entry name" value="Pyr_redox_dim"/>
    <property type="match status" value="1"/>
</dbReference>
<keyword evidence="5" id="KW-0520">NAD</keyword>
<gene>
    <name evidence="9" type="ORF">C7437_10722</name>
</gene>
<feature type="active site" description="Proton acceptor" evidence="4">
    <location>
        <position position="424"/>
    </location>
</feature>
<dbReference type="OrthoDB" id="9800167at2"/>
<name>A0A2W7MJ25_9BACI</name>
<dbReference type="GO" id="GO:0050660">
    <property type="term" value="F:flavin adenine dinucleotide binding"/>
    <property type="evidence" value="ECO:0007669"/>
    <property type="project" value="TreeGrafter"/>
</dbReference>
<feature type="binding site" evidence="5">
    <location>
        <begin position="137"/>
        <end position="139"/>
    </location>
    <ligand>
        <name>FAD</name>
        <dbReference type="ChEBI" id="CHEBI:57692"/>
    </ligand>
</feature>
<evidence type="ECO:0000313" key="10">
    <source>
        <dbReference type="Proteomes" id="UP000248646"/>
    </source>
</evidence>
<dbReference type="Gene3D" id="3.50.50.60">
    <property type="entry name" value="FAD/NAD(P)-binding domain"/>
    <property type="match status" value="2"/>
</dbReference>
<evidence type="ECO:0000256" key="2">
    <source>
        <dbReference type="ARBA" id="ARBA00022630"/>
    </source>
</evidence>
<feature type="binding site" evidence="5">
    <location>
        <position position="256"/>
    </location>
    <ligand>
        <name>NAD(+)</name>
        <dbReference type="ChEBI" id="CHEBI:57540"/>
    </ligand>
</feature>
<dbReference type="Pfam" id="PF07992">
    <property type="entry name" value="Pyr_redox_2"/>
    <property type="match status" value="1"/>
</dbReference>
<keyword evidence="3 5" id="KW-0274">FAD</keyword>